<name>A0AAD0SRL8_9BACT</name>
<feature type="domain" description="Sugar fermentation stimulation protein C-terminal" evidence="2">
    <location>
        <begin position="82"/>
        <end position="217"/>
    </location>
</feature>
<comment type="similarity">
    <text evidence="1">Belongs to the SfsA family.</text>
</comment>
<dbReference type="RefSeq" id="WP_118886633.1">
    <property type="nucleotide sequence ID" value="NZ_CP032100.1"/>
</dbReference>
<dbReference type="Proteomes" id="UP000263040">
    <property type="component" value="Chromosome"/>
</dbReference>
<evidence type="ECO:0000313" key="4">
    <source>
        <dbReference type="EMBL" id="AXX90115.1"/>
    </source>
</evidence>
<reference evidence="4 5" key="1">
    <citation type="submission" date="2018-08" db="EMBL/GenBank/DDBJ databases">
        <title>Complete genome of the Arcobacter suis type strain LMG 26152.</title>
        <authorList>
            <person name="Miller W.G."/>
            <person name="Yee E."/>
            <person name="Bono J.L."/>
        </authorList>
    </citation>
    <scope>NUCLEOTIDE SEQUENCE [LARGE SCALE GENOMIC DNA]</scope>
    <source>
        <strain evidence="4 5">CECT 7833</strain>
    </source>
</reference>
<dbReference type="PANTHER" id="PTHR30545:SF2">
    <property type="entry name" value="SUGAR FERMENTATION STIMULATION PROTEIN A"/>
    <property type="match status" value="1"/>
</dbReference>
<evidence type="ECO:0000259" key="3">
    <source>
        <dbReference type="Pfam" id="PF17746"/>
    </source>
</evidence>
<dbReference type="KEGG" id="asui:ASUIS_1637"/>
<gene>
    <name evidence="1" type="primary">sfsA</name>
    <name evidence="4" type="ORF">ASUIS_1637</name>
</gene>
<accession>A0AAD0SRL8</accession>
<dbReference type="InterPro" id="IPR005224">
    <property type="entry name" value="SfsA"/>
</dbReference>
<dbReference type="NCBIfam" id="TIGR00230">
    <property type="entry name" value="sfsA"/>
    <property type="match status" value="1"/>
</dbReference>
<dbReference type="PANTHER" id="PTHR30545">
    <property type="entry name" value="SUGAR FERMENTATION STIMULATION PROTEIN A"/>
    <property type="match status" value="1"/>
</dbReference>
<dbReference type="InterPro" id="IPR040452">
    <property type="entry name" value="SfsA_C"/>
</dbReference>
<protein>
    <recommendedName>
        <fullName evidence="1">Sugar fermentation stimulation protein homolog</fullName>
    </recommendedName>
</protein>
<organism evidence="4 5">
    <name type="scientific">Arcobacter suis CECT 7833</name>
    <dbReference type="NCBI Taxonomy" id="663365"/>
    <lineage>
        <taxon>Bacteria</taxon>
        <taxon>Pseudomonadati</taxon>
        <taxon>Campylobacterota</taxon>
        <taxon>Epsilonproteobacteria</taxon>
        <taxon>Campylobacterales</taxon>
        <taxon>Arcobacteraceae</taxon>
        <taxon>Arcobacter</taxon>
    </lineage>
</organism>
<feature type="domain" description="SfsA N-terminal OB" evidence="3">
    <location>
        <begin position="12"/>
        <end position="77"/>
    </location>
</feature>
<dbReference type="EMBL" id="CP032100">
    <property type="protein sequence ID" value="AXX90115.1"/>
    <property type="molecule type" value="Genomic_DNA"/>
</dbReference>
<dbReference type="Pfam" id="PF17746">
    <property type="entry name" value="SfsA_N"/>
    <property type="match status" value="1"/>
</dbReference>
<proteinExistence type="inferred from homology"/>
<dbReference type="HAMAP" id="MF_00095">
    <property type="entry name" value="SfsA"/>
    <property type="match status" value="1"/>
</dbReference>
<keyword evidence="5" id="KW-1185">Reference proteome</keyword>
<dbReference type="InterPro" id="IPR041465">
    <property type="entry name" value="SfsA_N"/>
</dbReference>
<evidence type="ECO:0000313" key="5">
    <source>
        <dbReference type="Proteomes" id="UP000263040"/>
    </source>
</evidence>
<dbReference type="Gene3D" id="2.40.50.580">
    <property type="match status" value="1"/>
</dbReference>
<sequence length="231" mass="26635">MQFEKLIHGKLIKRYKRFLADVILENKEIITAHVPNSGAMTSCIEENCDVWLTFHDNPKRKLKYTLELTKMGENLICTNTGVANKIAIEAIENGVIKELQGYSSLKPEQKYGQNSRIDILLENKNQKCYVEVKSVSLKIDDYLAFPDAVTSRGTKHLNELYEMTLQGHRAVMLYIIQRDDNLPFRLACEVDKKYCEAFKEVTNKGVEVLVYHSYINLEEIYVKKVSIMASF</sequence>
<dbReference type="GO" id="GO:0003677">
    <property type="term" value="F:DNA binding"/>
    <property type="evidence" value="ECO:0007669"/>
    <property type="project" value="InterPro"/>
</dbReference>
<dbReference type="CDD" id="cd22359">
    <property type="entry name" value="SfsA-like_bacterial"/>
    <property type="match status" value="1"/>
</dbReference>
<dbReference type="AlphaFoldDB" id="A0AAD0SRL8"/>
<evidence type="ECO:0000259" key="2">
    <source>
        <dbReference type="Pfam" id="PF03749"/>
    </source>
</evidence>
<evidence type="ECO:0000256" key="1">
    <source>
        <dbReference type="HAMAP-Rule" id="MF_00095"/>
    </source>
</evidence>
<dbReference type="Pfam" id="PF03749">
    <property type="entry name" value="SfsA"/>
    <property type="match status" value="1"/>
</dbReference>
<dbReference type="Gene3D" id="3.40.1350.60">
    <property type="match status" value="1"/>
</dbReference>